<name>A0ABV0RKD7_9TELE</name>
<evidence type="ECO:0000313" key="1">
    <source>
        <dbReference type="EMBL" id="MEQ2208550.1"/>
    </source>
</evidence>
<proteinExistence type="predicted"/>
<comment type="caution">
    <text evidence="1">The sequence shown here is derived from an EMBL/GenBank/DDBJ whole genome shotgun (WGS) entry which is preliminary data.</text>
</comment>
<dbReference type="Proteomes" id="UP001434883">
    <property type="component" value="Unassembled WGS sequence"/>
</dbReference>
<evidence type="ECO:0000313" key="2">
    <source>
        <dbReference type="Proteomes" id="UP001434883"/>
    </source>
</evidence>
<organism evidence="1 2">
    <name type="scientific">Xenoophorus captivus</name>
    <dbReference type="NCBI Taxonomy" id="1517983"/>
    <lineage>
        <taxon>Eukaryota</taxon>
        <taxon>Metazoa</taxon>
        <taxon>Chordata</taxon>
        <taxon>Craniata</taxon>
        <taxon>Vertebrata</taxon>
        <taxon>Euteleostomi</taxon>
        <taxon>Actinopterygii</taxon>
        <taxon>Neopterygii</taxon>
        <taxon>Teleostei</taxon>
        <taxon>Neoteleostei</taxon>
        <taxon>Acanthomorphata</taxon>
        <taxon>Ovalentaria</taxon>
        <taxon>Atherinomorphae</taxon>
        <taxon>Cyprinodontiformes</taxon>
        <taxon>Goodeidae</taxon>
        <taxon>Xenoophorus</taxon>
    </lineage>
</organism>
<accession>A0ABV0RKD7</accession>
<sequence>MGSTVLMQHTKQGYQLLFLHQLCCLSVSRDGDFCSTICAPLLNNRPFTESLQSQTSSYCHKQLCYCLQVVIAPPNSKTVLMEMTDNKSIHRLMLIQVSTISLHVFWQLSFYLLKICNLNRDP</sequence>
<keyword evidence="2" id="KW-1185">Reference proteome</keyword>
<protein>
    <submittedName>
        <fullName evidence="1">Uncharacterized protein</fullName>
    </submittedName>
</protein>
<dbReference type="EMBL" id="JAHRIN010050575">
    <property type="protein sequence ID" value="MEQ2208550.1"/>
    <property type="molecule type" value="Genomic_DNA"/>
</dbReference>
<reference evidence="1 2" key="1">
    <citation type="submission" date="2021-06" db="EMBL/GenBank/DDBJ databases">
        <authorList>
            <person name="Palmer J.M."/>
        </authorList>
    </citation>
    <scope>NUCLEOTIDE SEQUENCE [LARGE SCALE GENOMIC DNA]</scope>
    <source>
        <strain evidence="1 2">XC_2019</strain>
        <tissue evidence="1">Muscle</tissue>
    </source>
</reference>
<gene>
    <name evidence="1" type="ORF">XENOCAPTIV_005750</name>
</gene>